<organism evidence="6 7">
    <name type="scientific">Friedmanniomyces endolithicus</name>
    <dbReference type="NCBI Taxonomy" id="329885"/>
    <lineage>
        <taxon>Eukaryota</taxon>
        <taxon>Fungi</taxon>
        <taxon>Dikarya</taxon>
        <taxon>Ascomycota</taxon>
        <taxon>Pezizomycotina</taxon>
        <taxon>Dothideomycetes</taxon>
        <taxon>Dothideomycetidae</taxon>
        <taxon>Mycosphaerellales</taxon>
        <taxon>Teratosphaeriaceae</taxon>
        <taxon>Friedmanniomyces</taxon>
    </lineage>
</organism>
<dbReference type="PROSITE" id="PS00107">
    <property type="entry name" value="PROTEIN_KINASE_ATP"/>
    <property type="match status" value="1"/>
</dbReference>
<evidence type="ECO:0000259" key="5">
    <source>
        <dbReference type="PROSITE" id="PS50011"/>
    </source>
</evidence>
<comment type="caution">
    <text evidence="6">The sequence shown here is derived from an EMBL/GenBank/DDBJ whole genome shotgun (WGS) entry which is preliminary data.</text>
</comment>
<dbReference type="CDD" id="cd00180">
    <property type="entry name" value="PKc"/>
    <property type="match status" value="1"/>
</dbReference>
<sequence>MASSREYILSLRAVRERATIVGNAAKAGKLTHFDYHEQKMEDVADFVTTIINRDYGGGRISTIPPHGRWQHIEAGGVPRVKDLLETWRKTGCDDKELCRRVIDLFFVSVLVDAGAGDTWRYTEPHTDKVYERSEGIAIASLHMFLSNAFSTSKDTTVPRVDASGLQNLTAETLAEGFQSTEDNAMVGVPPRAALLRSLGQSLSVQQDVFGPDGRPGHVVDHILRHSHDNKADLHGFWDTLQKLLIPIWPRDRTQVDGQPVGDAWPLSTLERQADPQDTNCSIQPFHKLSQWLTYSLLVPFERILGVQWLNADSLTALAEYRNGGLFVDLGALTLKPDALERGRKASGHDLPLFDANDDVIVEWRAMTVALCDMVHEKVLKRIPDEHLTIAQVLEAGTWKSGRELAAQKRPETKSSPILIKSDGTFERSFRPVFEALCRREYEYNHSRLLASLSFACINAFARRSMRCFGMMGLLLWGIWCLVGVLRLSRAVPSLAPDIPRFPRDPAVQAPLWSLFSTYIDVLLVTIDCFTAERSRASPSYQDVLISKLQEAAREFHEQKNAYEDALDRAQRNEARALSTSSYASIGSVSGFHLSPTGSQPQFITKRSLGKGFYGMVHEVHESSTGRVYARKQIYLGHRGSDTALALMHVVTRDALRSILQWFGCLLKALSFAHGRDIVHYDVKPANILVKAEGERLQIYLADFGMAKDFSEHSTGMTGRDNVRGTPIYRAPEVKPHAYYGPMSDIFSLGCVFSEMLTVCCQRSLEEYENYRYTPRDDSIAFRANLPKVQDWLGELEGAHEVAAFETTYTLREE</sequence>
<dbReference type="SUPFAM" id="SSF56112">
    <property type="entry name" value="Protein kinase-like (PK-like)"/>
    <property type="match status" value="1"/>
</dbReference>
<dbReference type="Gene3D" id="1.10.510.10">
    <property type="entry name" value="Transferase(Phosphotransferase) domain 1"/>
    <property type="match status" value="1"/>
</dbReference>
<reference evidence="6 7" key="1">
    <citation type="submission" date="2017-03" db="EMBL/GenBank/DDBJ databases">
        <title>Genomes of endolithic fungi from Antarctica.</title>
        <authorList>
            <person name="Coleine C."/>
            <person name="Masonjones S."/>
            <person name="Stajich J.E."/>
        </authorList>
    </citation>
    <scope>NUCLEOTIDE SEQUENCE [LARGE SCALE GENOMIC DNA]</scope>
    <source>
        <strain evidence="6 7">CCFEE 5311</strain>
    </source>
</reference>
<evidence type="ECO:0000313" key="7">
    <source>
        <dbReference type="Proteomes" id="UP000310066"/>
    </source>
</evidence>
<keyword evidence="1 3" id="KW-0547">Nucleotide-binding</keyword>
<dbReference type="PANTHER" id="PTHR31687">
    <property type="match status" value="1"/>
</dbReference>
<evidence type="ECO:0000256" key="4">
    <source>
        <dbReference type="SAM" id="Coils"/>
    </source>
</evidence>
<protein>
    <recommendedName>
        <fullName evidence="5">Protein kinase domain-containing protein</fullName>
    </recommendedName>
</protein>
<feature type="binding site" evidence="3">
    <location>
        <position position="631"/>
    </location>
    <ligand>
        <name>ATP</name>
        <dbReference type="ChEBI" id="CHEBI:30616"/>
    </ligand>
</feature>
<keyword evidence="2 3" id="KW-0067">ATP-binding</keyword>
<dbReference type="InterPro" id="IPR000719">
    <property type="entry name" value="Prot_kinase_dom"/>
</dbReference>
<dbReference type="InterPro" id="IPR017441">
    <property type="entry name" value="Protein_kinase_ATP_BS"/>
</dbReference>
<dbReference type="InterPro" id="IPR008271">
    <property type="entry name" value="Ser/Thr_kinase_AS"/>
</dbReference>
<dbReference type="InterPro" id="IPR012469">
    <property type="entry name" value="DUF1688"/>
</dbReference>
<dbReference type="PROSITE" id="PS00108">
    <property type="entry name" value="PROTEIN_KINASE_ST"/>
    <property type="match status" value="1"/>
</dbReference>
<dbReference type="SMART" id="SM00220">
    <property type="entry name" value="S_TKc"/>
    <property type="match status" value="1"/>
</dbReference>
<dbReference type="InterPro" id="IPR011009">
    <property type="entry name" value="Kinase-like_dom_sf"/>
</dbReference>
<dbReference type="STRING" id="329885.A0A4U0TQI7"/>
<name>A0A4U0TQI7_9PEZI</name>
<dbReference type="GO" id="GO:0005524">
    <property type="term" value="F:ATP binding"/>
    <property type="evidence" value="ECO:0007669"/>
    <property type="project" value="UniProtKB-UniRule"/>
</dbReference>
<dbReference type="PROSITE" id="PS50011">
    <property type="entry name" value="PROTEIN_KINASE_DOM"/>
    <property type="match status" value="1"/>
</dbReference>
<evidence type="ECO:0000256" key="2">
    <source>
        <dbReference type="ARBA" id="ARBA00022840"/>
    </source>
</evidence>
<dbReference type="OrthoDB" id="2153176at2759"/>
<dbReference type="AlphaFoldDB" id="A0A4U0TQI7"/>
<dbReference type="Proteomes" id="UP000310066">
    <property type="component" value="Unassembled WGS sequence"/>
</dbReference>
<dbReference type="EMBL" id="NAJP01000186">
    <property type="protein sequence ID" value="TKA24287.1"/>
    <property type="molecule type" value="Genomic_DNA"/>
</dbReference>
<gene>
    <name evidence="6" type="ORF">B0A54_17448</name>
</gene>
<evidence type="ECO:0000313" key="6">
    <source>
        <dbReference type="EMBL" id="TKA24287.1"/>
    </source>
</evidence>
<keyword evidence="4" id="KW-0175">Coiled coil</keyword>
<accession>A0A4U0TQI7</accession>
<proteinExistence type="predicted"/>
<dbReference type="Pfam" id="PF07958">
    <property type="entry name" value="DUF1688"/>
    <property type="match status" value="1"/>
</dbReference>
<feature type="coiled-coil region" evidence="4">
    <location>
        <begin position="545"/>
        <end position="579"/>
    </location>
</feature>
<dbReference type="PANTHER" id="PTHR31687:SF3">
    <property type="entry name" value="PROTEIN URG3"/>
    <property type="match status" value="1"/>
</dbReference>
<evidence type="ECO:0000256" key="3">
    <source>
        <dbReference type="PROSITE-ProRule" id="PRU10141"/>
    </source>
</evidence>
<evidence type="ECO:0000256" key="1">
    <source>
        <dbReference type="ARBA" id="ARBA00022741"/>
    </source>
</evidence>
<dbReference type="GO" id="GO:0004672">
    <property type="term" value="F:protein kinase activity"/>
    <property type="evidence" value="ECO:0007669"/>
    <property type="project" value="InterPro"/>
</dbReference>
<dbReference type="Pfam" id="PF00069">
    <property type="entry name" value="Pkinase"/>
    <property type="match status" value="1"/>
</dbReference>
<feature type="domain" description="Protein kinase" evidence="5">
    <location>
        <begin position="529"/>
        <end position="813"/>
    </location>
</feature>